<proteinExistence type="inferred from homology"/>
<dbReference type="InterPro" id="IPR001680">
    <property type="entry name" value="WD40_rpt"/>
</dbReference>
<dbReference type="InterPro" id="IPR020472">
    <property type="entry name" value="WD40_PAC1"/>
</dbReference>
<sequence length="462" mass="50679">MAEDQVKISLFTKEEDELLHVSDAPLYVPSALKRYGLSEIVNHLLGREDDEKKPVPFDFLIDGQLLRTSLKEYLVKNGLSSEAFLRVEYTRAVLPPSFLASFNNEDWVSSVDTINNDSVAMLSIANSHINGPQILSGSYDGIVRTYNMSGQVYKQYVGHLAPVRAVKWIYAHRVVSAGNDRQLRLWKTAADPSVDEIAEDEPESAKTLAILDAHKAPVVSLDVNQKSHRILSAGQDNIVGVWSTNPKDMNTVEPYANSTSLASSASKKRRKMALKDVNVKHRAPLSLLEGHSQPVEGVIFDSTDLTVAYSVSQDHTVKTWDLVTSKCVDTRSTGFSLLSIAQLPQVNLLATGSSARHINLHDPRALSGATELQTTKLLGHTNFVVSLAVCPNNPQMFASGSHDGTVRVWDVRSDQPLYTIKRESGAPQGQNKVFGVAWDKDIGIVSGGEDKKLQINKGNNIA</sequence>
<dbReference type="PANTHER" id="PTHR19855">
    <property type="entry name" value="WD40 REPEAT PROTEIN 12, 37"/>
    <property type="match status" value="1"/>
</dbReference>
<comment type="subcellular location">
    <subcellularLocation>
        <location evidence="6">Nucleus</location>
        <location evidence="6">Nucleolus</location>
    </subcellularLocation>
    <subcellularLocation>
        <location evidence="6">Nucleus</location>
        <location evidence="6">Nucleoplasm</location>
    </subcellularLocation>
</comment>
<feature type="repeat" description="WD" evidence="7">
    <location>
        <begin position="156"/>
        <end position="196"/>
    </location>
</feature>
<dbReference type="PROSITE" id="PS50294">
    <property type="entry name" value="WD_REPEATS_REGION"/>
    <property type="match status" value="2"/>
</dbReference>
<keyword evidence="1 6" id="KW-0690">Ribosome biogenesis</keyword>
<dbReference type="Gene3D" id="2.130.10.10">
    <property type="entry name" value="YVTN repeat-like/Quinoprotein amine dehydrogenase"/>
    <property type="match status" value="1"/>
</dbReference>
<evidence type="ECO:0000256" key="6">
    <source>
        <dbReference type="HAMAP-Rule" id="MF_03029"/>
    </source>
</evidence>
<dbReference type="VEuPathDB" id="FungiDB:QG37_07118"/>
<dbReference type="InterPro" id="IPR019775">
    <property type="entry name" value="WD40_repeat_CS"/>
</dbReference>
<dbReference type="PRINTS" id="PR00320">
    <property type="entry name" value="GPROTEINBRPT"/>
</dbReference>
<evidence type="ECO:0000256" key="3">
    <source>
        <dbReference type="ARBA" id="ARBA00022574"/>
    </source>
</evidence>
<dbReference type="CDD" id="cd00200">
    <property type="entry name" value="WD40"/>
    <property type="match status" value="1"/>
</dbReference>
<dbReference type="EMBL" id="LGST01000054">
    <property type="protein sequence ID" value="KND96509.1"/>
    <property type="molecule type" value="Genomic_DNA"/>
</dbReference>
<dbReference type="InterPro" id="IPR036322">
    <property type="entry name" value="WD40_repeat_dom_sf"/>
</dbReference>
<comment type="function">
    <text evidence="6">Component of the NOP7 complex, which is required for maturation of the 25S and 5.8S ribosomal RNAs and formation of the 60S ribosome.</text>
</comment>
<dbReference type="GO" id="GO:0000466">
    <property type="term" value="P:maturation of 5.8S rRNA from tricistronic rRNA transcript (SSU-rRNA, 5.8S rRNA, LSU-rRNA)"/>
    <property type="evidence" value="ECO:0007669"/>
    <property type="project" value="UniProtKB-UniRule"/>
</dbReference>
<evidence type="ECO:0000256" key="1">
    <source>
        <dbReference type="ARBA" id="ARBA00022517"/>
    </source>
</evidence>
<evidence type="ECO:0000256" key="4">
    <source>
        <dbReference type="ARBA" id="ARBA00022737"/>
    </source>
</evidence>
<dbReference type="InterPro" id="IPR012972">
    <property type="entry name" value="NLE"/>
</dbReference>
<comment type="subunit">
    <text evidence="6">Component of the NOP7 complex, composed of ERB1, NOP7 and YTM1. Within the NOP7 complex ERB1 appears to interact directly with NOP7 and YTM1. The NOP7 complex also associates with the 66S pre-ribosome.</text>
</comment>
<feature type="repeat" description="WD" evidence="7">
    <location>
        <begin position="377"/>
        <end position="419"/>
    </location>
</feature>
<evidence type="ECO:0000259" key="8">
    <source>
        <dbReference type="Pfam" id="PF08154"/>
    </source>
</evidence>
<name>A0A0L0NR85_CANAR</name>
<evidence type="ECO:0000313" key="9">
    <source>
        <dbReference type="EMBL" id="KND96509.1"/>
    </source>
</evidence>
<evidence type="ECO:0000256" key="7">
    <source>
        <dbReference type="PROSITE-ProRule" id="PRU00221"/>
    </source>
</evidence>
<dbReference type="PROSITE" id="PS00678">
    <property type="entry name" value="WD_REPEATS_1"/>
    <property type="match status" value="1"/>
</dbReference>
<dbReference type="FunFam" id="2.130.10.10:FF:000706">
    <property type="entry name" value="Ribosome biogenesis protein YTM1"/>
    <property type="match status" value="1"/>
</dbReference>
<keyword evidence="4" id="KW-0677">Repeat</keyword>
<evidence type="ECO:0000313" key="10">
    <source>
        <dbReference type="Proteomes" id="UP000037122"/>
    </source>
</evidence>
<dbReference type="GO" id="GO:0043021">
    <property type="term" value="F:ribonucleoprotein complex binding"/>
    <property type="evidence" value="ECO:0007669"/>
    <property type="project" value="UniProtKB-UniRule"/>
</dbReference>
<dbReference type="VEuPathDB" id="FungiDB:CJI97_005610"/>
<dbReference type="Pfam" id="PF00400">
    <property type="entry name" value="WD40"/>
    <property type="match status" value="4"/>
</dbReference>
<dbReference type="GO" id="GO:0070545">
    <property type="term" value="C:PeBoW complex"/>
    <property type="evidence" value="ECO:0007669"/>
    <property type="project" value="TreeGrafter"/>
</dbReference>
<protein>
    <recommendedName>
        <fullName evidence="6">Ribosome biogenesis protein YTM1</fullName>
    </recommendedName>
</protein>
<dbReference type="InterPro" id="IPR028599">
    <property type="entry name" value="WDR12/Ytm1"/>
</dbReference>
<dbReference type="GO" id="GO:0000463">
    <property type="term" value="P:maturation of LSU-rRNA from tricistronic rRNA transcript (SSU-rRNA, 5.8S rRNA, LSU-rRNA)"/>
    <property type="evidence" value="ECO:0007669"/>
    <property type="project" value="UniProtKB-UniRule"/>
</dbReference>
<dbReference type="AlphaFoldDB" id="A0A0L0NR85"/>
<evidence type="ECO:0000256" key="5">
    <source>
        <dbReference type="ARBA" id="ARBA00023242"/>
    </source>
</evidence>
<dbReference type="Pfam" id="PF08154">
    <property type="entry name" value="NLE"/>
    <property type="match status" value="1"/>
</dbReference>
<dbReference type="PANTHER" id="PTHR19855:SF11">
    <property type="entry name" value="RIBOSOME BIOGENESIS PROTEIN WDR12"/>
    <property type="match status" value="1"/>
</dbReference>
<feature type="domain" description="NLE" evidence="8">
    <location>
        <begin position="6"/>
        <end position="74"/>
    </location>
</feature>
<dbReference type="InterPro" id="IPR015943">
    <property type="entry name" value="WD40/YVTN_repeat-like_dom_sf"/>
</dbReference>
<dbReference type="VEuPathDB" id="FungiDB:CJI96_0004701"/>
<gene>
    <name evidence="6" type="primary">YTM1</name>
    <name evidence="9" type="ORF">QG37_07118</name>
</gene>
<accession>A0A0L0NR85</accession>
<keyword evidence="2 6" id="KW-0698">rRNA processing</keyword>
<dbReference type="GO" id="GO:0005654">
    <property type="term" value="C:nucleoplasm"/>
    <property type="evidence" value="ECO:0007669"/>
    <property type="project" value="UniProtKB-SubCell"/>
</dbReference>
<dbReference type="Proteomes" id="UP000037122">
    <property type="component" value="Unassembled WGS sequence"/>
</dbReference>
<feature type="repeat" description="WD" evidence="7">
    <location>
        <begin position="211"/>
        <end position="252"/>
    </location>
</feature>
<dbReference type="GO" id="GO:0030687">
    <property type="term" value="C:preribosome, large subunit precursor"/>
    <property type="evidence" value="ECO:0007669"/>
    <property type="project" value="UniProtKB-UniRule"/>
</dbReference>
<dbReference type="SMART" id="SM00320">
    <property type="entry name" value="WD40"/>
    <property type="match status" value="7"/>
</dbReference>
<keyword evidence="3 7" id="KW-0853">WD repeat</keyword>
<comment type="similarity">
    <text evidence="6">Belongs to the WD repeat WDR12/YTM1 family.</text>
</comment>
<feature type="repeat" description="WD" evidence="7">
    <location>
        <begin position="288"/>
        <end position="330"/>
    </location>
</feature>
<dbReference type="SUPFAM" id="SSF50978">
    <property type="entry name" value="WD40 repeat-like"/>
    <property type="match status" value="1"/>
</dbReference>
<comment type="caution">
    <text evidence="9">The sequence shown here is derived from an EMBL/GenBank/DDBJ whole genome shotgun (WGS) entry which is preliminary data.</text>
</comment>
<reference evidence="10" key="1">
    <citation type="journal article" date="2015" name="BMC Genomics">
        <title>Draft genome of a commonly misdiagnosed multidrug resistant pathogen Candida auris.</title>
        <authorList>
            <person name="Chatterjee S."/>
            <person name="Alampalli S.V."/>
            <person name="Nageshan R.K."/>
            <person name="Chettiar S.T."/>
            <person name="Joshi S."/>
            <person name="Tatu U.S."/>
        </authorList>
    </citation>
    <scope>NUCLEOTIDE SEQUENCE [LARGE SCALE GENOMIC DNA]</scope>
    <source>
        <strain evidence="10">6684</strain>
    </source>
</reference>
<organism evidence="9 10">
    <name type="scientific">Candidozyma auris</name>
    <name type="common">Yeast</name>
    <name type="synonym">Candida auris</name>
    <dbReference type="NCBI Taxonomy" id="498019"/>
    <lineage>
        <taxon>Eukaryota</taxon>
        <taxon>Fungi</taxon>
        <taxon>Dikarya</taxon>
        <taxon>Ascomycota</taxon>
        <taxon>Saccharomycotina</taxon>
        <taxon>Pichiomycetes</taxon>
        <taxon>Metschnikowiaceae</taxon>
        <taxon>Candidozyma</taxon>
    </lineage>
</organism>
<dbReference type="VEuPathDB" id="FungiDB:B9J08_005529"/>
<evidence type="ECO:0000256" key="2">
    <source>
        <dbReference type="ARBA" id="ARBA00022552"/>
    </source>
</evidence>
<dbReference type="VEuPathDB" id="FungiDB:CJJ07_003512"/>
<dbReference type="PROSITE" id="PS50082">
    <property type="entry name" value="WD_REPEATS_2"/>
    <property type="match status" value="4"/>
</dbReference>
<keyword evidence="5 6" id="KW-0539">Nucleus</keyword>
<dbReference type="HAMAP" id="MF_03029">
    <property type="entry name" value="WDR12"/>
    <property type="match status" value="1"/>
</dbReference>
<dbReference type="VEuPathDB" id="FungiDB:CJJ09_003798"/>